<evidence type="ECO:0000256" key="1">
    <source>
        <dbReference type="SAM" id="MobiDB-lite"/>
    </source>
</evidence>
<dbReference type="OMA" id="YGYSIYG"/>
<keyword evidence="5" id="KW-1185">Reference proteome</keyword>
<dbReference type="STRING" id="56857.A0A200QK50"/>
<reference evidence="4 5" key="1">
    <citation type="journal article" date="2017" name="Mol. Plant">
        <title>The Genome of Medicinal Plant Macleaya cordata Provides New Insights into Benzylisoquinoline Alkaloids Metabolism.</title>
        <authorList>
            <person name="Liu X."/>
            <person name="Liu Y."/>
            <person name="Huang P."/>
            <person name="Ma Y."/>
            <person name="Qing Z."/>
            <person name="Tang Q."/>
            <person name="Cao H."/>
            <person name="Cheng P."/>
            <person name="Zheng Y."/>
            <person name="Yuan Z."/>
            <person name="Zhou Y."/>
            <person name="Liu J."/>
            <person name="Tang Z."/>
            <person name="Zhuo Y."/>
            <person name="Zhang Y."/>
            <person name="Yu L."/>
            <person name="Huang J."/>
            <person name="Yang P."/>
            <person name="Peng Q."/>
            <person name="Zhang J."/>
            <person name="Jiang W."/>
            <person name="Zhang Z."/>
            <person name="Lin K."/>
            <person name="Ro D.K."/>
            <person name="Chen X."/>
            <person name="Xiong X."/>
            <person name="Shang Y."/>
            <person name="Huang S."/>
            <person name="Zeng J."/>
        </authorList>
    </citation>
    <scope>NUCLEOTIDE SEQUENCE [LARGE SCALE GENOMIC DNA]</scope>
    <source>
        <strain evidence="5">cv. BLH2017</strain>
        <tissue evidence="4">Root</tissue>
    </source>
</reference>
<evidence type="ECO:0000313" key="4">
    <source>
        <dbReference type="EMBL" id="OVA10824.1"/>
    </source>
</evidence>
<keyword evidence="2" id="KW-1133">Transmembrane helix</keyword>
<dbReference type="OrthoDB" id="1433892at2759"/>
<evidence type="ECO:0000256" key="2">
    <source>
        <dbReference type="SAM" id="Phobius"/>
    </source>
</evidence>
<dbReference type="EMBL" id="MVGT01001815">
    <property type="protein sequence ID" value="OVA10824.1"/>
    <property type="molecule type" value="Genomic_DNA"/>
</dbReference>
<evidence type="ECO:0000256" key="3">
    <source>
        <dbReference type="SAM" id="SignalP"/>
    </source>
</evidence>
<accession>A0A200QK50</accession>
<dbReference type="InParanoid" id="A0A200QK50"/>
<feature type="signal peptide" evidence="3">
    <location>
        <begin position="1"/>
        <end position="23"/>
    </location>
</feature>
<organism evidence="4 5">
    <name type="scientific">Macleaya cordata</name>
    <name type="common">Five-seeded plume-poppy</name>
    <name type="synonym">Bocconia cordata</name>
    <dbReference type="NCBI Taxonomy" id="56857"/>
    <lineage>
        <taxon>Eukaryota</taxon>
        <taxon>Viridiplantae</taxon>
        <taxon>Streptophyta</taxon>
        <taxon>Embryophyta</taxon>
        <taxon>Tracheophyta</taxon>
        <taxon>Spermatophyta</taxon>
        <taxon>Magnoliopsida</taxon>
        <taxon>Ranunculales</taxon>
        <taxon>Papaveraceae</taxon>
        <taxon>Papaveroideae</taxon>
        <taxon>Macleaya</taxon>
    </lineage>
</organism>
<keyword evidence="2" id="KW-0812">Transmembrane</keyword>
<evidence type="ECO:0000313" key="5">
    <source>
        <dbReference type="Proteomes" id="UP000195402"/>
    </source>
</evidence>
<proteinExistence type="predicted"/>
<keyword evidence="3" id="KW-0732">Signal</keyword>
<gene>
    <name evidence="4" type="ORF">BVC80_8199g9</name>
</gene>
<feature type="chain" id="PRO_5012735809" evidence="3">
    <location>
        <begin position="24"/>
        <end position="134"/>
    </location>
</feature>
<feature type="compositionally biased region" description="Pro residues" evidence="1">
    <location>
        <begin position="55"/>
        <end position="70"/>
    </location>
</feature>
<dbReference type="AlphaFoldDB" id="A0A200QK50"/>
<dbReference type="Proteomes" id="UP000195402">
    <property type="component" value="Unassembled WGS sequence"/>
</dbReference>
<keyword evidence="2" id="KW-0472">Membrane</keyword>
<comment type="caution">
    <text evidence="4">The sequence shown here is derived from an EMBL/GenBank/DDBJ whole genome shotgun (WGS) entry which is preliminary data.</text>
</comment>
<feature type="region of interest" description="Disordered" evidence="1">
    <location>
        <begin position="55"/>
        <end position="77"/>
    </location>
</feature>
<sequence length="134" mass="14325">MKMSPAKLIFIVALLLIISNCSCAETAEVSGDGISSPNVCQNCSICPYPCHSPPSPSGYPSYGPPPPPSQGAPVQGNCPPTPVVQCCGQHPPPNPYGYIPYDNYSASTRSRYSDRSVNSAVTFIIFLFFFSVLF</sequence>
<protein>
    <submittedName>
        <fullName evidence="4">Uncharacterized protein</fullName>
    </submittedName>
</protein>
<name>A0A200QK50_MACCD</name>
<feature type="transmembrane region" description="Helical" evidence="2">
    <location>
        <begin position="116"/>
        <end position="133"/>
    </location>
</feature>